<organism evidence="4 5">
    <name type="scientific">Lipingzhangella rawalii</name>
    <dbReference type="NCBI Taxonomy" id="2055835"/>
    <lineage>
        <taxon>Bacteria</taxon>
        <taxon>Bacillati</taxon>
        <taxon>Actinomycetota</taxon>
        <taxon>Actinomycetes</taxon>
        <taxon>Streptosporangiales</taxon>
        <taxon>Nocardiopsidaceae</taxon>
        <taxon>Lipingzhangella</taxon>
    </lineage>
</organism>
<feature type="chain" id="PRO_5047533364" evidence="2">
    <location>
        <begin position="28"/>
        <end position="474"/>
    </location>
</feature>
<keyword evidence="4" id="KW-0378">Hydrolase</keyword>
<evidence type="ECO:0000256" key="2">
    <source>
        <dbReference type="SAM" id="SignalP"/>
    </source>
</evidence>
<keyword evidence="5" id="KW-1185">Reference proteome</keyword>
<sequence length="474" mass="50252">MNQPSVRLSVIGAATVLLGGLAAPAAATDPDSNGDTDRGDGTASVPAPEVIGPLAGSPPGDPKSDDIEDTYPFFASTEDLDAHGYVEEEFLVRGSARQFEDQAVTTEHPYTTRIVVRRPAEARSANGTALVEWQNVTAGHDLDALWAPSAQHIMRSGYTWVGVSAQHVGVSHLTGWSPARYGDLDVTDGGTVPDDQLSYDIFAQAGQAIASDGADLLGDVEIDQLLAIGASQSAGRMVDYYEDVLPATEPVFDGYGYMVGAAPSEPTGPEPVFQVVTENDVLIGLDGDSPADSEHFRNWQVAGSGHSPWAGQDARSEVTERDLGSEEQYNCVSPPFSRIPLHQVINASLDHLDTWSGGGAAPPMAEPIERTEDGAIARDADGMALGGIRTSALTVPTAVNTGVNAPADDDSAFCVLFGSYEPFDAAELDERYRNHGHYMSEVAQAERELLRDGFVVPADSAENRREAARSDIGR</sequence>
<accession>A0ABU2H4T3</accession>
<reference evidence="5" key="1">
    <citation type="submission" date="2023-07" db="EMBL/GenBank/DDBJ databases">
        <title>Novel species in the genus Lipingzhangella isolated from Sambhar Salt Lake.</title>
        <authorList>
            <person name="Jiya N."/>
            <person name="Kajale S."/>
            <person name="Sharma A."/>
        </authorList>
    </citation>
    <scope>NUCLEOTIDE SEQUENCE [LARGE SCALE GENOMIC DNA]</scope>
    <source>
        <strain evidence="5">LS1_29</strain>
    </source>
</reference>
<dbReference type="Pfam" id="PF20091">
    <property type="entry name" value="Abhydrolase_10"/>
    <property type="match status" value="1"/>
</dbReference>
<feature type="domain" description="Alpha/beta hydrolase" evidence="3">
    <location>
        <begin position="68"/>
        <end position="463"/>
    </location>
</feature>
<evidence type="ECO:0000313" key="4">
    <source>
        <dbReference type="EMBL" id="MDS1270303.1"/>
    </source>
</evidence>
<feature type="region of interest" description="Disordered" evidence="1">
    <location>
        <begin position="24"/>
        <end position="67"/>
    </location>
</feature>
<evidence type="ECO:0000259" key="3">
    <source>
        <dbReference type="Pfam" id="PF20091"/>
    </source>
</evidence>
<comment type="caution">
    <text evidence="4">The sequence shown here is derived from an EMBL/GenBank/DDBJ whole genome shotgun (WGS) entry which is preliminary data.</text>
</comment>
<keyword evidence="2" id="KW-0732">Signal</keyword>
<dbReference type="InterPro" id="IPR045394">
    <property type="entry name" value="Abhydrolase_dom"/>
</dbReference>
<proteinExistence type="predicted"/>
<dbReference type="Proteomes" id="UP001250214">
    <property type="component" value="Unassembled WGS sequence"/>
</dbReference>
<evidence type="ECO:0000256" key="1">
    <source>
        <dbReference type="SAM" id="MobiDB-lite"/>
    </source>
</evidence>
<feature type="signal peptide" evidence="2">
    <location>
        <begin position="1"/>
        <end position="27"/>
    </location>
</feature>
<protein>
    <submittedName>
        <fullName evidence="4">Alpha/beta hydrolase domain-containing protein</fullName>
    </submittedName>
</protein>
<name>A0ABU2H4T3_9ACTN</name>
<evidence type="ECO:0000313" key="5">
    <source>
        <dbReference type="Proteomes" id="UP001250214"/>
    </source>
</evidence>
<dbReference type="EMBL" id="JAVLVT010000003">
    <property type="protein sequence ID" value="MDS1270303.1"/>
    <property type="molecule type" value="Genomic_DNA"/>
</dbReference>
<dbReference type="GO" id="GO:0016787">
    <property type="term" value="F:hydrolase activity"/>
    <property type="evidence" value="ECO:0007669"/>
    <property type="project" value="UniProtKB-KW"/>
</dbReference>
<dbReference type="RefSeq" id="WP_310911827.1">
    <property type="nucleotide sequence ID" value="NZ_JAVLVT010000003.1"/>
</dbReference>
<gene>
    <name evidence="4" type="ORF">RIF23_08350</name>
</gene>